<evidence type="ECO:0000313" key="1">
    <source>
        <dbReference type="EMBL" id="KAI8530393.1"/>
    </source>
</evidence>
<comment type="caution">
    <text evidence="1">The sequence shown here is derived from an EMBL/GenBank/DDBJ whole genome shotgun (WGS) entry which is preliminary data.</text>
</comment>
<accession>A0ACC0LQN9</accession>
<reference evidence="1" key="1">
    <citation type="submission" date="2022-02" db="EMBL/GenBank/DDBJ databases">
        <title>Plant Genome Project.</title>
        <authorList>
            <person name="Zhang R.-G."/>
        </authorList>
    </citation>
    <scope>NUCLEOTIDE SEQUENCE</scope>
    <source>
        <strain evidence="1">AT1</strain>
    </source>
</reference>
<sequence length="236" mass="27187">MMLCDVNLLLATLCTRSIQTREGIIIKALDCNAAVASRDALAKTVYARVFDWLVNKINSSVGQDKDSSIQIGVLDIYGFECFKINSFEQFCINFANEKLQQHFNEHVFKMEQEEYRKEEINWSYVEFIDNQDVLDLIEKHVSQINPWIIYNQAVPEFSGSPKVTYQTNTFLEKNRDYVVVEHCNLLSSSECPFIAGLFPSLPDESSRSSYKFSSVASRFKVFEPHKPMLILFNFTA</sequence>
<evidence type="ECO:0000313" key="2">
    <source>
        <dbReference type="Proteomes" id="UP001062846"/>
    </source>
</evidence>
<keyword evidence="2" id="KW-1185">Reference proteome</keyword>
<protein>
    <submittedName>
        <fullName evidence="1">Uncharacterized protein</fullName>
    </submittedName>
</protein>
<gene>
    <name evidence="1" type="ORF">RHMOL_Rhmol11G0054900</name>
</gene>
<organism evidence="1 2">
    <name type="scientific">Rhododendron molle</name>
    <name type="common">Chinese azalea</name>
    <name type="synonym">Azalea mollis</name>
    <dbReference type="NCBI Taxonomy" id="49168"/>
    <lineage>
        <taxon>Eukaryota</taxon>
        <taxon>Viridiplantae</taxon>
        <taxon>Streptophyta</taxon>
        <taxon>Embryophyta</taxon>
        <taxon>Tracheophyta</taxon>
        <taxon>Spermatophyta</taxon>
        <taxon>Magnoliopsida</taxon>
        <taxon>eudicotyledons</taxon>
        <taxon>Gunneridae</taxon>
        <taxon>Pentapetalae</taxon>
        <taxon>asterids</taxon>
        <taxon>Ericales</taxon>
        <taxon>Ericaceae</taxon>
        <taxon>Ericoideae</taxon>
        <taxon>Rhodoreae</taxon>
        <taxon>Rhododendron</taxon>
    </lineage>
</organism>
<proteinExistence type="predicted"/>
<dbReference type="EMBL" id="CM046398">
    <property type="protein sequence ID" value="KAI8530393.1"/>
    <property type="molecule type" value="Genomic_DNA"/>
</dbReference>
<name>A0ACC0LQN9_RHOML</name>
<dbReference type="Proteomes" id="UP001062846">
    <property type="component" value="Chromosome 11"/>
</dbReference>